<evidence type="ECO:0000313" key="2">
    <source>
        <dbReference type="Proteomes" id="UP001054252"/>
    </source>
</evidence>
<name>A0AAV5KPX7_9ROSI</name>
<dbReference type="AlphaFoldDB" id="A0AAV5KPX7"/>
<protein>
    <submittedName>
        <fullName evidence="1">Uncharacterized protein</fullName>
    </submittedName>
</protein>
<accession>A0AAV5KPX7</accession>
<dbReference type="EMBL" id="BPVZ01000072">
    <property type="protein sequence ID" value="GKV26624.1"/>
    <property type="molecule type" value="Genomic_DNA"/>
</dbReference>
<keyword evidence="2" id="KW-1185">Reference proteome</keyword>
<dbReference type="Proteomes" id="UP001054252">
    <property type="component" value="Unassembled WGS sequence"/>
</dbReference>
<sequence>MGKAYPVLPLGFLKFWAAPPVLDMVPLADNEGLVISMEVQVGCVRQDSRLAVSGLMFLCVCLDQGK</sequence>
<organism evidence="1 2">
    <name type="scientific">Rubroshorea leprosula</name>
    <dbReference type="NCBI Taxonomy" id="152421"/>
    <lineage>
        <taxon>Eukaryota</taxon>
        <taxon>Viridiplantae</taxon>
        <taxon>Streptophyta</taxon>
        <taxon>Embryophyta</taxon>
        <taxon>Tracheophyta</taxon>
        <taxon>Spermatophyta</taxon>
        <taxon>Magnoliopsida</taxon>
        <taxon>eudicotyledons</taxon>
        <taxon>Gunneridae</taxon>
        <taxon>Pentapetalae</taxon>
        <taxon>rosids</taxon>
        <taxon>malvids</taxon>
        <taxon>Malvales</taxon>
        <taxon>Dipterocarpaceae</taxon>
        <taxon>Rubroshorea</taxon>
    </lineage>
</organism>
<proteinExistence type="predicted"/>
<evidence type="ECO:0000313" key="1">
    <source>
        <dbReference type="EMBL" id="GKV26624.1"/>
    </source>
</evidence>
<gene>
    <name evidence="1" type="ORF">SLEP1_g35889</name>
</gene>
<comment type="caution">
    <text evidence="1">The sequence shown here is derived from an EMBL/GenBank/DDBJ whole genome shotgun (WGS) entry which is preliminary data.</text>
</comment>
<reference evidence="1 2" key="1">
    <citation type="journal article" date="2021" name="Commun. Biol.">
        <title>The genome of Shorea leprosula (Dipterocarpaceae) highlights the ecological relevance of drought in aseasonal tropical rainforests.</title>
        <authorList>
            <person name="Ng K.K.S."/>
            <person name="Kobayashi M.J."/>
            <person name="Fawcett J.A."/>
            <person name="Hatakeyama M."/>
            <person name="Paape T."/>
            <person name="Ng C.H."/>
            <person name="Ang C.C."/>
            <person name="Tnah L.H."/>
            <person name="Lee C.T."/>
            <person name="Nishiyama T."/>
            <person name="Sese J."/>
            <person name="O'Brien M.J."/>
            <person name="Copetti D."/>
            <person name="Mohd Noor M.I."/>
            <person name="Ong R.C."/>
            <person name="Putra M."/>
            <person name="Sireger I.Z."/>
            <person name="Indrioko S."/>
            <person name="Kosugi Y."/>
            <person name="Izuno A."/>
            <person name="Isagi Y."/>
            <person name="Lee S.L."/>
            <person name="Shimizu K.K."/>
        </authorList>
    </citation>
    <scope>NUCLEOTIDE SEQUENCE [LARGE SCALE GENOMIC DNA]</scope>
    <source>
        <strain evidence="1">214</strain>
    </source>
</reference>